<feature type="transmembrane region" description="Helical" evidence="1">
    <location>
        <begin position="66"/>
        <end position="85"/>
    </location>
</feature>
<keyword evidence="3" id="KW-1185">Reference proteome</keyword>
<name>A0ABU6FEW7_9ACTN</name>
<protein>
    <recommendedName>
        <fullName evidence="4">PH domain-containing protein</fullName>
    </recommendedName>
</protein>
<proteinExistence type="predicted"/>
<evidence type="ECO:0000256" key="1">
    <source>
        <dbReference type="SAM" id="Phobius"/>
    </source>
</evidence>
<organism evidence="2 3">
    <name type="scientific">Streptomyces endophyticus</name>
    <dbReference type="NCBI Taxonomy" id="714166"/>
    <lineage>
        <taxon>Bacteria</taxon>
        <taxon>Bacillati</taxon>
        <taxon>Actinomycetota</taxon>
        <taxon>Actinomycetes</taxon>
        <taxon>Kitasatosporales</taxon>
        <taxon>Streptomycetaceae</taxon>
        <taxon>Streptomyces</taxon>
    </lineage>
</organism>
<feature type="transmembrane region" description="Helical" evidence="1">
    <location>
        <begin position="36"/>
        <end position="60"/>
    </location>
</feature>
<comment type="caution">
    <text evidence="2">The sequence shown here is derived from an EMBL/GenBank/DDBJ whole genome shotgun (WGS) entry which is preliminary data.</text>
</comment>
<accession>A0ABU6FEW7</accession>
<dbReference type="Proteomes" id="UP001354931">
    <property type="component" value="Unassembled WGS sequence"/>
</dbReference>
<keyword evidence="1" id="KW-0812">Transmembrane</keyword>
<reference evidence="2 3" key="1">
    <citation type="submission" date="2022-10" db="EMBL/GenBank/DDBJ databases">
        <authorList>
            <person name="Xie J."/>
            <person name="Shen N."/>
        </authorList>
    </citation>
    <scope>NUCLEOTIDE SEQUENCE [LARGE SCALE GENOMIC DNA]</scope>
    <source>
        <strain evidence="2 3">YIM65594</strain>
    </source>
</reference>
<evidence type="ECO:0008006" key="4">
    <source>
        <dbReference type="Google" id="ProtNLM"/>
    </source>
</evidence>
<dbReference type="RefSeq" id="WP_326022132.1">
    <property type="nucleotide sequence ID" value="NZ_JAOZYC010000166.1"/>
</dbReference>
<sequence>MDEPRSAEAEAEHPVLGRHRRTYRPPRRGPWAYVRLVLRLVPFCALVFLLAVLFGTLFTWGDDPAAAQVPAVLALVGPLAVRGLWHRRHARVQLRLYEGGVLAVASGGREAVYPWASTMLFTDGARRYKLANSGGTVITLGAADRGPLLNATRIRGLRTATLIKGLQLPDEDEWGPAIRQGVREALLAPATAAVRGGADVPFGVLVVSRDGLRVRRRRGRDDVTSWQDIVSITVTDGGGLEVSSRGPDFPTHYAIPQYRVPHLEVLLAIAHHQRTHWTPAAPAPLWVLSLWQVLAL</sequence>
<evidence type="ECO:0000313" key="3">
    <source>
        <dbReference type="Proteomes" id="UP001354931"/>
    </source>
</evidence>
<gene>
    <name evidence="2" type="ORF">OKJ99_34355</name>
</gene>
<evidence type="ECO:0000313" key="2">
    <source>
        <dbReference type="EMBL" id="MEB8342590.1"/>
    </source>
</evidence>
<keyword evidence="1" id="KW-1133">Transmembrane helix</keyword>
<keyword evidence="1" id="KW-0472">Membrane</keyword>
<dbReference type="EMBL" id="JAOZYC010000166">
    <property type="protein sequence ID" value="MEB8342590.1"/>
    <property type="molecule type" value="Genomic_DNA"/>
</dbReference>